<evidence type="ECO:0000313" key="3">
    <source>
        <dbReference type="Proteomes" id="UP000198779"/>
    </source>
</evidence>
<protein>
    <submittedName>
        <fullName evidence="2">Uncharacterized protein</fullName>
    </submittedName>
</protein>
<accession>A0A1G7ZGC7</accession>
<keyword evidence="1" id="KW-0812">Transmembrane</keyword>
<feature type="transmembrane region" description="Helical" evidence="1">
    <location>
        <begin position="33"/>
        <end position="51"/>
    </location>
</feature>
<keyword evidence="1" id="KW-0472">Membrane</keyword>
<organism evidence="2 3">
    <name type="scientific">Prevotella communis</name>
    <dbReference type="NCBI Taxonomy" id="2913614"/>
    <lineage>
        <taxon>Bacteria</taxon>
        <taxon>Pseudomonadati</taxon>
        <taxon>Bacteroidota</taxon>
        <taxon>Bacteroidia</taxon>
        <taxon>Bacteroidales</taxon>
        <taxon>Prevotellaceae</taxon>
        <taxon>Prevotella</taxon>
    </lineage>
</organism>
<evidence type="ECO:0000256" key="1">
    <source>
        <dbReference type="SAM" id="Phobius"/>
    </source>
</evidence>
<gene>
    <name evidence="2" type="ORF">SAMN04487901_1162</name>
</gene>
<feature type="transmembrane region" description="Helical" evidence="1">
    <location>
        <begin position="415"/>
        <end position="434"/>
    </location>
</feature>
<dbReference type="STRING" id="645274.SAMN04487901_1162"/>
<evidence type="ECO:0000313" key="2">
    <source>
        <dbReference type="EMBL" id="SDH07791.1"/>
    </source>
</evidence>
<keyword evidence="1" id="KW-1133">Transmembrane helix</keyword>
<dbReference type="EMBL" id="FNCQ01000016">
    <property type="protein sequence ID" value="SDH07791.1"/>
    <property type="molecule type" value="Genomic_DNA"/>
</dbReference>
<keyword evidence="3" id="KW-1185">Reference proteome</keyword>
<reference evidence="3" key="1">
    <citation type="submission" date="2016-10" db="EMBL/GenBank/DDBJ databases">
        <authorList>
            <person name="Varghese N."/>
            <person name="Submissions S."/>
        </authorList>
    </citation>
    <scope>NUCLEOTIDE SEQUENCE [LARGE SCALE GENOMIC DNA]</scope>
    <source>
        <strain evidence="3">BP1-148</strain>
    </source>
</reference>
<name>A0A1G7ZGC7_9BACT</name>
<dbReference type="RefSeq" id="WP_091818712.1">
    <property type="nucleotide sequence ID" value="NZ_FNCQ01000016.1"/>
</dbReference>
<feature type="transmembrane region" description="Helical" evidence="1">
    <location>
        <begin position="6"/>
        <end position="21"/>
    </location>
</feature>
<dbReference type="Proteomes" id="UP000198779">
    <property type="component" value="Unassembled WGS sequence"/>
</dbReference>
<sequence length="471" mass="55296">MQILNLIIAIFVGMGFWKTYSKDQKKKTANASLTKTILLLLCTIVTLAFYLRTYDVAAFKNHINIRGIKGSYDIINDSIASHDVVKEIKVLNRFGYYSEEINDMWSKSGFNFEISLNNDSSYKTELYPYVRDDIDNYDKNSDYIYEISTFSKYINSIMPFRYINDSIRTDYYFSYVHNAKLNVEKNIINTLKHKDTLITSKYFNAEILYNQHAYDIKINSLINILKDSLWKEPNYLLHAAHYSENINKLNFFSAADLSQCICYIDVTSDIPVEKVTFIFDLPIQVTAMDVIKNNVTTNSFSVYPSVYPTGVVHYRRAYHISYPTLYNFQLIRSLIITTLLTALFSMFVSNFYYLCRKFRLKHLRNNLISYEKRKSMVMVLIPAGKIFFWSLAIVTFYLFVNSINDNHIVVVDYSVYYITLIISVSYFAVIYLFLDYIYKKKNVIPNFKNIIKKIAKKMEQKRKTEQNGTDK</sequence>
<feature type="transmembrane region" description="Helical" evidence="1">
    <location>
        <begin position="376"/>
        <end position="400"/>
    </location>
</feature>
<dbReference type="AlphaFoldDB" id="A0A1G7ZGC7"/>
<proteinExistence type="predicted"/>
<feature type="transmembrane region" description="Helical" evidence="1">
    <location>
        <begin position="334"/>
        <end position="355"/>
    </location>
</feature>